<keyword evidence="3" id="KW-0539">Nucleus</keyword>
<evidence type="ECO:0000256" key="3">
    <source>
        <dbReference type="ARBA" id="ARBA00023242"/>
    </source>
</evidence>
<keyword evidence="8" id="KW-1185">Reference proteome</keyword>
<dbReference type="OMA" id="INDDFME"/>
<reference evidence="7" key="2">
    <citation type="submission" date="2021-01" db="UniProtKB">
        <authorList>
            <consortium name="EnsemblPlants"/>
        </authorList>
    </citation>
    <scope>IDENTIFICATION</scope>
</reference>
<evidence type="ECO:0000256" key="1">
    <source>
        <dbReference type="ARBA" id="ARBA00023015"/>
    </source>
</evidence>
<dbReference type="GO" id="GO:0045893">
    <property type="term" value="P:positive regulation of DNA-templated transcription"/>
    <property type="evidence" value="ECO:0007669"/>
    <property type="project" value="TreeGrafter"/>
</dbReference>
<dbReference type="CDD" id="cd14703">
    <property type="entry name" value="bZIP_plant_RF2"/>
    <property type="match status" value="1"/>
</dbReference>
<sequence>MEGFNSMVPTQGNDGSNTSFIPFPPSHGNVSSGMPCNNASGSSVQGVAAIASEPKTENQQAPQGPREPESNVDPKRLRRILASRQYSQKYRLKQLQYILQLETEVKALQAELAINSPRISYSDRQNSLLREENNSMKQKLDAFSSELMLKEAEYEDLKKERALLMKFFRIYQPELQLPEMFEANHQLANMGLNQLEINDDFMEPGVPQMLNQNLNKFGVGGPSYNFM</sequence>
<dbReference type="EMBL" id="LRBV02000001">
    <property type="status" value="NOT_ANNOTATED_CDS"/>
    <property type="molecule type" value="Genomic_DNA"/>
</dbReference>
<dbReference type="InterPro" id="IPR044759">
    <property type="entry name" value="bZIP_RF2"/>
</dbReference>
<reference evidence="7 8" key="1">
    <citation type="journal article" date="2016" name="G3 (Bethesda)">
        <title>First Draft Assembly and Annotation of the Genome of a California Endemic Oak Quercus lobata Nee (Fagaceae).</title>
        <authorList>
            <person name="Sork V.L."/>
            <person name="Fitz-Gibbon S.T."/>
            <person name="Puiu D."/>
            <person name="Crepeau M."/>
            <person name="Gugger P.F."/>
            <person name="Sherman R."/>
            <person name="Stevens K."/>
            <person name="Langley C.H."/>
            <person name="Pellegrini M."/>
            <person name="Salzberg S.L."/>
        </authorList>
    </citation>
    <scope>NUCLEOTIDE SEQUENCE [LARGE SCALE GENOMIC DNA]</scope>
    <source>
        <strain evidence="7 8">cv. SW786</strain>
    </source>
</reference>
<keyword evidence="2" id="KW-0804">Transcription</keyword>
<evidence type="ECO:0000313" key="7">
    <source>
        <dbReference type="EnsemblPlants" id="QL01p039458:mrna"/>
    </source>
</evidence>
<evidence type="ECO:0000256" key="5">
    <source>
        <dbReference type="SAM" id="MobiDB-lite"/>
    </source>
</evidence>
<dbReference type="GeneID" id="115953679"/>
<evidence type="ECO:0000256" key="4">
    <source>
        <dbReference type="SAM" id="Coils"/>
    </source>
</evidence>
<keyword evidence="1" id="KW-0805">Transcription regulation</keyword>
<dbReference type="KEGG" id="qlo:115953679"/>
<dbReference type="GO" id="GO:0003677">
    <property type="term" value="F:DNA binding"/>
    <property type="evidence" value="ECO:0007669"/>
    <property type="project" value="TreeGrafter"/>
</dbReference>
<dbReference type="PANTHER" id="PTHR46391">
    <property type="entry name" value="BASIC LEUCINE ZIPPER 34"/>
    <property type="match status" value="1"/>
</dbReference>
<dbReference type="SMART" id="SM00338">
    <property type="entry name" value="BRLZ"/>
    <property type="match status" value="1"/>
</dbReference>
<feature type="compositionally biased region" description="Polar residues" evidence="5">
    <location>
        <begin position="7"/>
        <end position="20"/>
    </location>
</feature>
<protein>
    <recommendedName>
        <fullName evidence="6">BZIP domain-containing protein</fullName>
    </recommendedName>
</protein>
<evidence type="ECO:0000259" key="6">
    <source>
        <dbReference type="SMART" id="SM00338"/>
    </source>
</evidence>
<dbReference type="Proteomes" id="UP000594261">
    <property type="component" value="Chromosome 1"/>
</dbReference>
<evidence type="ECO:0000313" key="8">
    <source>
        <dbReference type="Proteomes" id="UP000594261"/>
    </source>
</evidence>
<dbReference type="InterPro" id="IPR004827">
    <property type="entry name" value="bZIP"/>
</dbReference>
<feature type="domain" description="BZIP" evidence="6">
    <location>
        <begin position="71"/>
        <end position="135"/>
    </location>
</feature>
<keyword evidence="4" id="KW-0175">Coiled coil</keyword>
<dbReference type="GO" id="GO:0003700">
    <property type="term" value="F:DNA-binding transcription factor activity"/>
    <property type="evidence" value="ECO:0007669"/>
    <property type="project" value="InterPro"/>
</dbReference>
<dbReference type="PANTHER" id="PTHR46391:SF21">
    <property type="entry name" value="BZIP DOMAIN-CONTAINING PROTEIN"/>
    <property type="match status" value="1"/>
</dbReference>
<name>A0A7N2QXW7_QUELO</name>
<feature type="compositionally biased region" description="Basic and acidic residues" evidence="5">
    <location>
        <begin position="66"/>
        <end position="75"/>
    </location>
</feature>
<accession>A0A7N2QXW7</accession>
<organism evidence="7 8">
    <name type="scientific">Quercus lobata</name>
    <name type="common">Valley oak</name>
    <dbReference type="NCBI Taxonomy" id="97700"/>
    <lineage>
        <taxon>Eukaryota</taxon>
        <taxon>Viridiplantae</taxon>
        <taxon>Streptophyta</taxon>
        <taxon>Embryophyta</taxon>
        <taxon>Tracheophyta</taxon>
        <taxon>Spermatophyta</taxon>
        <taxon>Magnoliopsida</taxon>
        <taxon>eudicotyledons</taxon>
        <taxon>Gunneridae</taxon>
        <taxon>Pentapetalae</taxon>
        <taxon>rosids</taxon>
        <taxon>fabids</taxon>
        <taxon>Fagales</taxon>
        <taxon>Fagaceae</taxon>
        <taxon>Quercus</taxon>
    </lineage>
</organism>
<proteinExistence type="predicted"/>
<dbReference type="InParanoid" id="A0A7N2QXW7"/>
<dbReference type="Gramene" id="QL01p039458:mrna">
    <property type="protein sequence ID" value="QL01p039458:mrna"/>
    <property type="gene ID" value="QL01p039458"/>
</dbReference>
<dbReference type="InterPro" id="IPR052483">
    <property type="entry name" value="bZIP_transcription_regulators"/>
</dbReference>
<dbReference type="AlphaFoldDB" id="A0A7N2QXW7"/>
<dbReference type="EnsemblPlants" id="QL01p039458:mrna">
    <property type="protein sequence ID" value="QL01p039458:mrna"/>
    <property type="gene ID" value="QL01p039458"/>
</dbReference>
<dbReference type="GO" id="GO:0005634">
    <property type="term" value="C:nucleus"/>
    <property type="evidence" value="ECO:0007669"/>
    <property type="project" value="TreeGrafter"/>
</dbReference>
<feature type="region of interest" description="Disordered" evidence="5">
    <location>
        <begin position="1"/>
        <end position="75"/>
    </location>
</feature>
<feature type="coiled-coil region" evidence="4">
    <location>
        <begin position="126"/>
        <end position="160"/>
    </location>
</feature>
<gene>
    <name evidence="7" type="primary">LOC115953679</name>
</gene>
<feature type="compositionally biased region" description="Polar residues" evidence="5">
    <location>
        <begin position="28"/>
        <end position="45"/>
    </location>
</feature>
<evidence type="ECO:0000256" key="2">
    <source>
        <dbReference type="ARBA" id="ARBA00023163"/>
    </source>
</evidence>
<dbReference type="OrthoDB" id="552661at2759"/>
<dbReference type="RefSeq" id="XP_030927300.1">
    <property type="nucleotide sequence ID" value="XM_031071440.1"/>
</dbReference>